<dbReference type="VEuPathDB" id="VectorBase:LLOJ002927"/>
<name>A0A1B0CF07_LUTLO</name>
<dbReference type="SMART" id="SM00355">
    <property type="entry name" value="ZnF_C2H2"/>
    <property type="match status" value="10"/>
</dbReference>
<evidence type="ECO:0000313" key="18">
    <source>
        <dbReference type="EnsemblMetazoa" id="LLOJ002927-PA"/>
    </source>
</evidence>
<feature type="domain" description="C2H2-type" evidence="15">
    <location>
        <begin position="368"/>
        <end position="395"/>
    </location>
</feature>
<feature type="compositionally biased region" description="Polar residues" evidence="14">
    <location>
        <begin position="397"/>
        <end position="407"/>
    </location>
</feature>
<dbReference type="GO" id="GO:0000981">
    <property type="term" value="F:DNA-binding transcription factor activity, RNA polymerase II-specific"/>
    <property type="evidence" value="ECO:0007669"/>
    <property type="project" value="TreeGrafter"/>
</dbReference>
<evidence type="ECO:0000259" key="16">
    <source>
        <dbReference type="PROSITE" id="PS51915"/>
    </source>
</evidence>
<feature type="domain" description="C2H2-type" evidence="15">
    <location>
        <begin position="226"/>
        <end position="254"/>
    </location>
</feature>
<feature type="domain" description="C2H2-type" evidence="15">
    <location>
        <begin position="340"/>
        <end position="367"/>
    </location>
</feature>
<dbReference type="PROSITE" id="PS51915">
    <property type="entry name" value="ZAD"/>
    <property type="match status" value="1"/>
</dbReference>
<feature type="domain" description="C2H2-type" evidence="15">
    <location>
        <begin position="284"/>
        <end position="311"/>
    </location>
</feature>
<feature type="region of interest" description="Disordered" evidence="14">
    <location>
        <begin position="114"/>
        <end position="142"/>
    </location>
</feature>
<evidence type="ECO:0000256" key="10">
    <source>
        <dbReference type="ARBA" id="ARBA00023163"/>
    </source>
</evidence>
<dbReference type="PANTHER" id="PTHR24394">
    <property type="entry name" value="ZINC FINGER PROTEIN"/>
    <property type="match status" value="1"/>
</dbReference>
<evidence type="ECO:0000256" key="4">
    <source>
        <dbReference type="ARBA" id="ARBA00022723"/>
    </source>
</evidence>
<evidence type="ECO:0000256" key="6">
    <source>
        <dbReference type="ARBA" id="ARBA00022771"/>
    </source>
</evidence>
<feature type="domain" description="C2H2-type" evidence="15">
    <location>
        <begin position="255"/>
        <end position="283"/>
    </location>
</feature>
<keyword evidence="4 13" id="KW-0479">Metal-binding</keyword>
<dbReference type="GO" id="GO:0008270">
    <property type="term" value="F:zinc ion binding"/>
    <property type="evidence" value="ECO:0007669"/>
    <property type="project" value="UniProtKB-UniRule"/>
</dbReference>
<evidence type="ECO:0000256" key="14">
    <source>
        <dbReference type="SAM" id="MobiDB-lite"/>
    </source>
</evidence>
<dbReference type="InterPro" id="IPR012934">
    <property type="entry name" value="Znf_AD"/>
</dbReference>
<feature type="domain" description="C2H2-type" evidence="15">
    <location>
        <begin position="546"/>
        <end position="573"/>
    </location>
</feature>
<dbReference type="FunFam" id="3.30.160.60:FF:000340">
    <property type="entry name" value="zinc finger protein 473 isoform X1"/>
    <property type="match status" value="1"/>
</dbReference>
<dbReference type="PROSITE" id="PS00028">
    <property type="entry name" value="ZINC_FINGER_C2H2_1"/>
    <property type="match status" value="10"/>
</dbReference>
<feature type="region of interest" description="Disordered" evidence="14">
    <location>
        <begin position="391"/>
        <end position="413"/>
    </location>
</feature>
<evidence type="ECO:0000256" key="9">
    <source>
        <dbReference type="ARBA" id="ARBA00023125"/>
    </source>
</evidence>
<comment type="function">
    <text evidence="1">May be involved in transcriptional regulation.</text>
</comment>
<dbReference type="FunFam" id="3.30.160.60:FF:000624">
    <property type="entry name" value="zinc finger protein 697"/>
    <property type="match status" value="1"/>
</dbReference>
<dbReference type="SMART" id="SM00868">
    <property type="entry name" value="zf-AD"/>
    <property type="match status" value="1"/>
</dbReference>
<reference evidence="17" key="2">
    <citation type="journal article" date="2020" name="BMC">
        <title>Leishmania infection induces a limited differential gene expression in the sand fly midgut.</title>
        <authorList>
            <person name="Coutinho-Abreu I.V."/>
            <person name="Serafim T.D."/>
            <person name="Meneses C."/>
            <person name="Kamhawi S."/>
            <person name="Oliveira F."/>
            <person name="Valenzuela J.G."/>
        </authorList>
    </citation>
    <scope>NUCLEOTIDE SEQUENCE</scope>
    <source>
        <strain evidence="17">Jacobina</strain>
        <tissue evidence="17">Midgut</tissue>
    </source>
</reference>
<feature type="domain" description="C2H2-type" evidence="15">
    <location>
        <begin position="518"/>
        <end position="545"/>
    </location>
</feature>
<evidence type="ECO:0000256" key="11">
    <source>
        <dbReference type="ARBA" id="ARBA00023242"/>
    </source>
</evidence>
<evidence type="ECO:0000313" key="17">
    <source>
        <dbReference type="EMBL" id="MBC1169847.1"/>
    </source>
</evidence>
<proteinExistence type="inferred from homology"/>
<evidence type="ECO:0000256" key="13">
    <source>
        <dbReference type="PROSITE-ProRule" id="PRU01263"/>
    </source>
</evidence>
<dbReference type="GO" id="GO:0005634">
    <property type="term" value="C:nucleus"/>
    <property type="evidence" value="ECO:0007669"/>
    <property type="project" value="UniProtKB-SubCell"/>
</dbReference>
<dbReference type="FunFam" id="3.30.160.60:FF:000771">
    <property type="entry name" value="zinc finger protein 648"/>
    <property type="match status" value="1"/>
</dbReference>
<reference evidence="19" key="1">
    <citation type="submission" date="2012-05" db="EMBL/GenBank/DDBJ databases">
        <title>Whole Genome Assembly of Lutzomyia longipalpis.</title>
        <authorList>
            <person name="Richards S."/>
            <person name="Qu C."/>
            <person name="Dillon R."/>
            <person name="Worley K."/>
            <person name="Scherer S."/>
            <person name="Batterton M."/>
            <person name="Taylor A."/>
            <person name="Hawes A."/>
            <person name="Hernandez B."/>
            <person name="Kovar C."/>
            <person name="Mandapat C."/>
            <person name="Pham C."/>
            <person name="Qu C."/>
            <person name="Jing C."/>
            <person name="Bess C."/>
            <person name="Bandaranaike D."/>
            <person name="Ngo D."/>
            <person name="Ongeri F."/>
            <person name="Arias F."/>
            <person name="Lara F."/>
            <person name="Weissenberger G."/>
            <person name="Kamau G."/>
            <person name="Han H."/>
            <person name="Shen H."/>
            <person name="Dinh H."/>
            <person name="Khalil I."/>
            <person name="Jones J."/>
            <person name="Shafer J."/>
            <person name="Jayaseelan J."/>
            <person name="Quiroz J."/>
            <person name="Blankenburg K."/>
            <person name="Nguyen L."/>
            <person name="Jackson L."/>
            <person name="Francisco L."/>
            <person name="Tang L.-Y."/>
            <person name="Pu L.-L."/>
            <person name="Perales L."/>
            <person name="Lorensuhewa L."/>
            <person name="Munidasa M."/>
            <person name="Coyle M."/>
            <person name="Taylor M."/>
            <person name="Puazo M."/>
            <person name="Firestine M."/>
            <person name="Scheel M."/>
            <person name="Javaid M."/>
            <person name="Wang M."/>
            <person name="Li M."/>
            <person name="Tabassum N."/>
            <person name="Saada N."/>
            <person name="Osuji N."/>
            <person name="Aqrawi P."/>
            <person name="Fu Q."/>
            <person name="Thornton R."/>
            <person name="Raj R."/>
            <person name="Goodspeed R."/>
            <person name="Mata R."/>
            <person name="Najjar R."/>
            <person name="Gubbala S."/>
            <person name="Lee S."/>
            <person name="Denson S."/>
            <person name="Patil S."/>
            <person name="Macmil S."/>
            <person name="Qi S."/>
            <person name="Matskevitch T."/>
            <person name="Palculict T."/>
            <person name="Mathew T."/>
            <person name="Vee V."/>
            <person name="Velamala V."/>
            <person name="Korchina V."/>
            <person name="Cai W."/>
            <person name="Liu W."/>
            <person name="Dai W."/>
            <person name="Zou X."/>
            <person name="Zhu Y."/>
            <person name="Zhang Y."/>
            <person name="Wu Y.-Q."/>
            <person name="Xin Y."/>
            <person name="Nazarath L."/>
            <person name="Kovar C."/>
            <person name="Han Y."/>
            <person name="Muzny D."/>
            <person name="Gibbs R."/>
        </authorList>
    </citation>
    <scope>NUCLEOTIDE SEQUENCE [LARGE SCALE GENOMIC DNA]</scope>
    <source>
        <strain evidence="19">Jacobina</strain>
    </source>
</reference>
<dbReference type="PROSITE" id="PS50157">
    <property type="entry name" value="ZINC_FINGER_C2H2_2"/>
    <property type="match status" value="10"/>
</dbReference>
<evidence type="ECO:0000259" key="15">
    <source>
        <dbReference type="PROSITE" id="PS50157"/>
    </source>
</evidence>
<feature type="compositionally biased region" description="Acidic residues" evidence="14">
    <location>
        <begin position="117"/>
        <end position="142"/>
    </location>
</feature>
<evidence type="ECO:0000256" key="3">
    <source>
        <dbReference type="ARBA" id="ARBA00006991"/>
    </source>
</evidence>
<feature type="domain" description="C2H2-type" evidence="15">
    <location>
        <begin position="490"/>
        <end position="517"/>
    </location>
</feature>
<feature type="binding site" evidence="13">
    <location>
        <position position="28"/>
    </location>
    <ligand>
        <name>Zn(2+)</name>
        <dbReference type="ChEBI" id="CHEBI:29105"/>
    </ligand>
</feature>
<accession>A0A1B0CF07</accession>
<feature type="binding site" evidence="13">
    <location>
        <position position="75"/>
    </location>
    <ligand>
        <name>Zn(2+)</name>
        <dbReference type="ChEBI" id="CHEBI:29105"/>
    </ligand>
</feature>
<keyword evidence="8" id="KW-0805">Transcription regulation</keyword>
<keyword evidence="5" id="KW-0677">Repeat</keyword>
<evidence type="ECO:0000256" key="2">
    <source>
        <dbReference type="ARBA" id="ARBA00004123"/>
    </source>
</evidence>
<dbReference type="AlphaFoldDB" id="A0A1B0CF07"/>
<keyword evidence="6 12" id="KW-0863">Zinc-finger</keyword>
<dbReference type="Pfam" id="PF00096">
    <property type="entry name" value="zf-C2H2"/>
    <property type="match status" value="8"/>
</dbReference>
<protein>
    <submittedName>
        <fullName evidence="17">Putative c2h2-type zn-finger protein</fullName>
    </submittedName>
</protein>
<feature type="domain" description="ZAD" evidence="16">
    <location>
        <begin position="23"/>
        <end position="99"/>
    </location>
</feature>
<dbReference type="Gene3D" id="3.30.160.60">
    <property type="entry name" value="Classic Zinc Finger"/>
    <property type="match status" value="9"/>
</dbReference>
<dbReference type="EMBL" id="GITU01001144">
    <property type="protein sequence ID" value="MBC1169847.1"/>
    <property type="molecule type" value="Transcribed_RNA"/>
</dbReference>
<sequence length="652" mass="74432">MMNTVALAKLKESQDLTVDSLMEICRLCLRSDSVRFDIFNNEEDYKVPLSQRIYDFYRIKVSKNDRLPTKICHHCLFQTEVHTEFREGVMQNEKRLRQFTASLWPDDVAAVGAEENTGSDEVAEEEFAENGTEQEEVPEEMDEERKAQLRHEMFLQDMKGLECFPDDNSVVTVVDPNKEYTSSEEESEVEEHGKVGAEVEPEVDQEGVDLGGVAVPSMSEALKNIFMCRFCDTAFSSAALCGDHEATSHRPDAPYACNFCDFSCTYRTSLILHIRDSHRTEKPYICATCNKGFGRRSDLKKHTIVHTGVRPFSCPVCNKNFSRNTNLTKHLRIHSGLKPHVCSRCPRSFTTHTDLMRHQQVHSGVRPFRCSKCPATFTRRDKMLHHERVHLRKSGQLPHTTGDSSSGLDPENMVISLDPFANMNHQLTVEPEPPQPCDDAHPRFSVPDHIQNLDLMFSSEAPTSNDVITYGDLNGGGGGGTLSEDNKKIFMCTKCPKKFINKSSFREHMNKHTGIRCHVCSICSKAFSRKRELDRHSIVHTGFKPFECATCHKRFGRKDKLVRHERIHMEGKLFACAICEAAFTRKDSLILHQKIHGKLTLPEETQKDFLDVADGFDPSRMLRQIREFIPPIPWAQEMNEPKECGFFQDMQH</sequence>
<evidence type="ECO:0000313" key="19">
    <source>
        <dbReference type="Proteomes" id="UP000092461"/>
    </source>
</evidence>
<feature type="binding site" evidence="13">
    <location>
        <position position="25"/>
    </location>
    <ligand>
        <name>Zn(2+)</name>
        <dbReference type="ChEBI" id="CHEBI:29105"/>
    </ligand>
</feature>
<keyword evidence="7 13" id="KW-0862">Zinc</keyword>
<keyword evidence="9" id="KW-0238">DNA-binding</keyword>
<dbReference type="SUPFAM" id="SSF57667">
    <property type="entry name" value="beta-beta-alpha zinc fingers"/>
    <property type="match status" value="5"/>
</dbReference>
<dbReference type="Pfam" id="PF07776">
    <property type="entry name" value="zf-AD"/>
    <property type="match status" value="1"/>
</dbReference>
<evidence type="ECO:0000256" key="8">
    <source>
        <dbReference type="ARBA" id="ARBA00023015"/>
    </source>
</evidence>
<keyword evidence="10" id="KW-0804">Transcription</keyword>
<evidence type="ECO:0000256" key="12">
    <source>
        <dbReference type="PROSITE-ProRule" id="PRU00042"/>
    </source>
</evidence>
<dbReference type="FunFam" id="3.30.160.60:FF:000663">
    <property type="entry name" value="Zinc finger protein 45"/>
    <property type="match status" value="1"/>
</dbReference>
<feature type="binding site" evidence="13">
    <location>
        <position position="72"/>
    </location>
    <ligand>
        <name>Zn(2+)</name>
        <dbReference type="ChEBI" id="CHEBI:29105"/>
    </ligand>
</feature>
<dbReference type="VEuPathDB" id="VectorBase:LLONM1_001603"/>
<comment type="subcellular location">
    <subcellularLocation>
        <location evidence="2">Nucleus</location>
    </subcellularLocation>
</comment>
<evidence type="ECO:0000256" key="5">
    <source>
        <dbReference type="ARBA" id="ARBA00022737"/>
    </source>
</evidence>
<dbReference type="EnsemblMetazoa" id="LLOJ002927-RA">
    <property type="protein sequence ID" value="LLOJ002927-PA"/>
    <property type="gene ID" value="LLOJ002927"/>
</dbReference>
<dbReference type="Gene3D" id="3.40.1800.20">
    <property type="match status" value="1"/>
</dbReference>
<dbReference type="InterPro" id="IPR013087">
    <property type="entry name" value="Znf_C2H2_type"/>
</dbReference>
<comment type="similarity">
    <text evidence="3">Belongs to the krueppel C2H2-type zinc-finger protein family.</text>
</comment>
<reference evidence="18" key="3">
    <citation type="submission" date="2020-05" db="UniProtKB">
        <authorList>
            <consortium name="EnsemblMetazoa"/>
        </authorList>
    </citation>
    <scope>IDENTIFICATION</scope>
    <source>
        <strain evidence="18">Jacobina</strain>
    </source>
</reference>
<evidence type="ECO:0000256" key="1">
    <source>
        <dbReference type="ARBA" id="ARBA00003767"/>
    </source>
</evidence>
<feature type="domain" description="C2H2-type" evidence="15">
    <location>
        <begin position="312"/>
        <end position="339"/>
    </location>
</feature>
<organism evidence="18 19">
    <name type="scientific">Lutzomyia longipalpis</name>
    <name type="common">Sand fly</name>
    <dbReference type="NCBI Taxonomy" id="7200"/>
    <lineage>
        <taxon>Eukaryota</taxon>
        <taxon>Metazoa</taxon>
        <taxon>Ecdysozoa</taxon>
        <taxon>Arthropoda</taxon>
        <taxon>Hexapoda</taxon>
        <taxon>Insecta</taxon>
        <taxon>Pterygota</taxon>
        <taxon>Neoptera</taxon>
        <taxon>Endopterygota</taxon>
        <taxon>Diptera</taxon>
        <taxon>Nematocera</taxon>
        <taxon>Psychodoidea</taxon>
        <taxon>Psychodidae</taxon>
        <taxon>Lutzomyia</taxon>
        <taxon>Lutzomyia</taxon>
    </lineage>
</organism>
<keyword evidence="19" id="KW-1185">Reference proteome</keyword>
<evidence type="ECO:0000256" key="7">
    <source>
        <dbReference type="ARBA" id="ARBA00022833"/>
    </source>
</evidence>
<dbReference type="FunFam" id="3.30.160.60:FF:000446">
    <property type="entry name" value="Zinc finger protein"/>
    <property type="match status" value="1"/>
</dbReference>
<dbReference type="EMBL" id="AJWK01009493">
    <property type="status" value="NOT_ANNOTATED_CDS"/>
    <property type="molecule type" value="Genomic_DNA"/>
</dbReference>
<keyword evidence="11" id="KW-0539">Nucleus</keyword>
<feature type="domain" description="C2H2-type" evidence="15">
    <location>
        <begin position="574"/>
        <end position="596"/>
    </location>
</feature>
<dbReference type="SUPFAM" id="SSF57716">
    <property type="entry name" value="Glucocorticoid receptor-like (DNA-binding domain)"/>
    <property type="match status" value="1"/>
</dbReference>
<dbReference type="PANTHER" id="PTHR24394:SF48">
    <property type="entry name" value="ZINC FINGER PROTEIN 771"/>
    <property type="match status" value="1"/>
</dbReference>
<dbReference type="Proteomes" id="UP000092461">
    <property type="component" value="Unassembled WGS sequence"/>
</dbReference>
<dbReference type="InterPro" id="IPR036236">
    <property type="entry name" value="Znf_C2H2_sf"/>
</dbReference>
<dbReference type="GO" id="GO:0003677">
    <property type="term" value="F:DNA binding"/>
    <property type="evidence" value="ECO:0007669"/>
    <property type="project" value="UniProtKB-KW"/>
</dbReference>